<dbReference type="STRING" id="926562.Oweho_3360"/>
<dbReference type="eggNOG" id="COG2010">
    <property type="taxonomic scope" value="Bacteria"/>
</dbReference>
<dbReference type="HOGENOM" id="CLU_882104_0_0_10"/>
<dbReference type="AlphaFoldDB" id="G8R4Z7"/>
<feature type="chain" id="PRO_5003514677" evidence="1">
    <location>
        <begin position="22"/>
        <end position="318"/>
    </location>
</feature>
<organism evidence="2 3">
    <name type="scientific">Owenweeksia hongkongensis (strain DSM 17368 / CIP 108786 / JCM 12287 / NRRL B-23963 / UST20020801)</name>
    <dbReference type="NCBI Taxonomy" id="926562"/>
    <lineage>
        <taxon>Bacteria</taxon>
        <taxon>Pseudomonadati</taxon>
        <taxon>Bacteroidota</taxon>
        <taxon>Flavobacteriia</taxon>
        <taxon>Flavobacteriales</taxon>
        <taxon>Owenweeksiaceae</taxon>
        <taxon>Owenweeksia</taxon>
    </lineage>
</organism>
<accession>G8R4Z7</accession>
<evidence type="ECO:0000256" key="1">
    <source>
        <dbReference type="SAM" id="SignalP"/>
    </source>
</evidence>
<dbReference type="KEGG" id="oho:Oweho_3360"/>
<dbReference type="OrthoDB" id="1488726at2"/>
<keyword evidence="1" id="KW-0732">Signal</keyword>
<feature type="signal peptide" evidence="1">
    <location>
        <begin position="1"/>
        <end position="21"/>
    </location>
</feature>
<reference evidence="2 3" key="1">
    <citation type="journal article" date="2012" name="Stand. Genomic Sci.">
        <title>Genome sequence of the orange-pigmented seawater bacterium Owenweeksia hongkongensis type strain (UST20020801(T)).</title>
        <authorList>
            <person name="Riedel T."/>
            <person name="Held B."/>
            <person name="Nolan M."/>
            <person name="Lucas S."/>
            <person name="Lapidus A."/>
            <person name="Tice H."/>
            <person name="Del Rio T.G."/>
            <person name="Cheng J.F."/>
            <person name="Han C."/>
            <person name="Tapia R."/>
            <person name="Goodwin L.A."/>
            <person name="Pitluck S."/>
            <person name="Liolios K."/>
            <person name="Mavromatis K."/>
            <person name="Pagani I."/>
            <person name="Ivanova N."/>
            <person name="Mikhailova N."/>
            <person name="Pati A."/>
            <person name="Chen A."/>
            <person name="Palaniappan K."/>
            <person name="Rohde M."/>
            <person name="Tindall B.J."/>
            <person name="Detter J.C."/>
            <person name="Goker M."/>
            <person name="Woyke T."/>
            <person name="Bristow J."/>
            <person name="Eisen J.A."/>
            <person name="Markowitz V."/>
            <person name="Hugenholtz P."/>
            <person name="Klenk H.P."/>
            <person name="Kyrpides N.C."/>
        </authorList>
    </citation>
    <scope>NUCLEOTIDE SEQUENCE</scope>
    <source>
        <strain evidence="3">DSM 17368 / JCM 12287 / NRRL B-23963</strain>
    </source>
</reference>
<protein>
    <submittedName>
        <fullName evidence="2">Uncharacterized protein</fullName>
    </submittedName>
</protein>
<evidence type="ECO:0000313" key="3">
    <source>
        <dbReference type="Proteomes" id="UP000005631"/>
    </source>
</evidence>
<gene>
    <name evidence="2" type="ordered locus">Oweho_3360</name>
</gene>
<sequence length="318" mass="34928">MKTIKKSWFPLLFILPLLALISSCEKDMNNKVTLSNSSNSIAQIEGFLANNAPIKQTFQLNAASYNTVRGAEGTSITIPYNAFVDANGNPVSGNFTFELQEIFSPADMIFTGKMTSSGGRTLVSGGEMYINATQGGADLQLAPGKSLDISVPSCNYDSEMDLFVGNGQDGDDFDWVPETNSVVYQCQDSINPCQTNYCFNITDLFNWINCDYFFNDPRPLTEVEIQVPAGYDQQNTQVYAYIPSINSITRTSFQNGSFWITGGYKMPVGLGVTFVGLNHDGTDLYYSIQNATIVNNHVEVLSFQKVTAAQLAILLQNL</sequence>
<name>G8R4Z7_OWEHD</name>
<keyword evidence="3" id="KW-1185">Reference proteome</keyword>
<dbReference type="PROSITE" id="PS51257">
    <property type="entry name" value="PROKAR_LIPOPROTEIN"/>
    <property type="match status" value="1"/>
</dbReference>
<dbReference type="RefSeq" id="WP_014203658.1">
    <property type="nucleotide sequence ID" value="NC_016599.1"/>
</dbReference>
<evidence type="ECO:0000313" key="2">
    <source>
        <dbReference type="EMBL" id="AEV34311.1"/>
    </source>
</evidence>
<dbReference type="Proteomes" id="UP000005631">
    <property type="component" value="Chromosome"/>
</dbReference>
<dbReference type="EMBL" id="CP003156">
    <property type="protein sequence ID" value="AEV34311.1"/>
    <property type="molecule type" value="Genomic_DNA"/>
</dbReference>
<proteinExistence type="predicted"/>